<dbReference type="Gene3D" id="2.40.440.10">
    <property type="entry name" value="L,D-transpeptidase catalytic domain-like"/>
    <property type="match status" value="1"/>
</dbReference>
<dbReference type="UniPathway" id="UPA00219"/>
<comment type="caution">
    <text evidence="9">The sequence shown here is derived from an EMBL/GenBank/DDBJ whole genome shotgun (WGS) entry which is preliminary data.</text>
</comment>
<evidence type="ECO:0000256" key="7">
    <source>
        <dbReference type="PROSITE-ProRule" id="PRU01373"/>
    </source>
</evidence>
<evidence type="ECO:0000256" key="6">
    <source>
        <dbReference type="ARBA" id="ARBA00023316"/>
    </source>
</evidence>
<evidence type="ECO:0000256" key="2">
    <source>
        <dbReference type="ARBA" id="ARBA00005992"/>
    </source>
</evidence>
<dbReference type="Pfam" id="PF03734">
    <property type="entry name" value="YkuD"/>
    <property type="match status" value="1"/>
</dbReference>
<dbReference type="GO" id="GO:0004180">
    <property type="term" value="F:carboxypeptidase activity"/>
    <property type="evidence" value="ECO:0007669"/>
    <property type="project" value="UniProtKB-ARBA"/>
</dbReference>
<comment type="similarity">
    <text evidence="2">Belongs to the YkuD family.</text>
</comment>
<comment type="pathway">
    <text evidence="1 7">Cell wall biogenesis; peptidoglycan biosynthesis.</text>
</comment>
<dbReference type="EMBL" id="QAOQ01000007">
    <property type="protein sequence ID" value="PTQ94034.1"/>
    <property type="molecule type" value="Genomic_DNA"/>
</dbReference>
<keyword evidence="5 7" id="KW-0573">Peptidoglycan synthesis</keyword>
<dbReference type="PANTHER" id="PTHR41533">
    <property type="entry name" value="L,D-TRANSPEPTIDASE HI_1667-RELATED"/>
    <property type="match status" value="1"/>
</dbReference>
<dbReference type="GO" id="GO:0016740">
    <property type="term" value="F:transferase activity"/>
    <property type="evidence" value="ECO:0007669"/>
    <property type="project" value="UniProtKB-KW"/>
</dbReference>
<dbReference type="InterPro" id="IPR005490">
    <property type="entry name" value="LD_TPept_cat_dom"/>
</dbReference>
<evidence type="ECO:0000259" key="8">
    <source>
        <dbReference type="PROSITE" id="PS52029"/>
    </source>
</evidence>
<keyword evidence="6 7" id="KW-0961">Cell wall biogenesis/degradation</keyword>
<dbReference type="AlphaFoldDB" id="A0A2T5J670"/>
<name>A0A2T5J670_9SPHI</name>
<reference evidence="9 10" key="1">
    <citation type="submission" date="2018-04" db="EMBL/GenBank/DDBJ databases">
        <title>Genomic Encyclopedia of Archaeal and Bacterial Type Strains, Phase II (KMG-II): from individual species to whole genera.</title>
        <authorList>
            <person name="Goeker M."/>
        </authorList>
    </citation>
    <scope>NUCLEOTIDE SEQUENCE [LARGE SCALE GENOMIC DNA]</scope>
    <source>
        <strain evidence="9 10">DSM 26809</strain>
    </source>
</reference>
<feature type="domain" description="L,D-TPase catalytic" evidence="8">
    <location>
        <begin position="276"/>
        <end position="471"/>
    </location>
</feature>
<evidence type="ECO:0000256" key="4">
    <source>
        <dbReference type="ARBA" id="ARBA00022960"/>
    </source>
</evidence>
<feature type="active site" description="Proton donor/acceptor" evidence="7">
    <location>
        <position position="429"/>
    </location>
</feature>
<dbReference type="InterPro" id="IPR045380">
    <property type="entry name" value="LD_TPept_scaffold_dom"/>
</dbReference>
<keyword evidence="4 7" id="KW-0133">Cell shape</keyword>
<dbReference type="CDD" id="cd16913">
    <property type="entry name" value="YkuD_like"/>
    <property type="match status" value="1"/>
</dbReference>
<dbReference type="InterPro" id="IPR052905">
    <property type="entry name" value="LD-transpeptidase_YkuD-like"/>
</dbReference>
<dbReference type="GO" id="GO:0071555">
    <property type="term" value="P:cell wall organization"/>
    <property type="evidence" value="ECO:0007669"/>
    <property type="project" value="UniProtKB-UniRule"/>
</dbReference>
<evidence type="ECO:0000256" key="3">
    <source>
        <dbReference type="ARBA" id="ARBA00022679"/>
    </source>
</evidence>
<organism evidence="9 10">
    <name type="scientific">Mucilaginibacter yixingensis</name>
    <dbReference type="NCBI Taxonomy" id="1295612"/>
    <lineage>
        <taxon>Bacteria</taxon>
        <taxon>Pseudomonadati</taxon>
        <taxon>Bacteroidota</taxon>
        <taxon>Sphingobacteriia</taxon>
        <taxon>Sphingobacteriales</taxon>
        <taxon>Sphingobacteriaceae</taxon>
        <taxon>Mucilaginibacter</taxon>
    </lineage>
</organism>
<evidence type="ECO:0000313" key="9">
    <source>
        <dbReference type="EMBL" id="PTQ94034.1"/>
    </source>
</evidence>
<evidence type="ECO:0000313" key="10">
    <source>
        <dbReference type="Proteomes" id="UP000244168"/>
    </source>
</evidence>
<evidence type="ECO:0000256" key="5">
    <source>
        <dbReference type="ARBA" id="ARBA00022984"/>
    </source>
</evidence>
<protein>
    <submittedName>
        <fullName evidence="9">L,D-transpeptidase-like protein</fullName>
    </submittedName>
</protein>
<accession>A0A2T5J670</accession>
<dbReference type="PROSITE" id="PS52029">
    <property type="entry name" value="LD_TPASE"/>
    <property type="match status" value="1"/>
</dbReference>
<dbReference type="PANTHER" id="PTHR41533:SF2">
    <property type="entry name" value="BLR7131 PROTEIN"/>
    <property type="match status" value="1"/>
</dbReference>
<dbReference type="GO" id="GO:0009252">
    <property type="term" value="P:peptidoglycan biosynthetic process"/>
    <property type="evidence" value="ECO:0007669"/>
    <property type="project" value="UniProtKB-UniPathway"/>
</dbReference>
<dbReference type="SUPFAM" id="SSF141523">
    <property type="entry name" value="L,D-transpeptidase catalytic domain-like"/>
    <property type="match status" value="1"/>
</dbReference>
<sequence>MLPATKDGTRIAFITPNIHTTMSYPKHKPFILLLIPVLLLFMMQGCKRPPHSDIGKLLNDKSKNNIYKQLTDEGYTAAVKQILQSKKVALTNPAVIKSFYASEDYEPIFIRDHFVNGDLDTAVAILSRSSVHGLNPKLFHGDEMAALLTKLRDPKAIKTTDEAYQNIARLELMMANALINYANDMQFGVVNPHRIYQRYYTNTLRPDSTSMKKVFAAQDLKAYLDSIQPHSPQYMALQKALTTGYTAPGMTQEETKRILLVNMERLRWKNKPAEPRYVQVNIPAFQLDVMDQGHSTLNMKVCVGEGRNKDFTKSLVRYDDTDMVDHPVRRETPQLTSLINEAQVNPIWNIPVSIASREIIVEADKDPYYLSNKNINVYRDGKLVDDPEDIDWGDPKAAEEYSFKQQPGEQNSLGKIKFLFPNKSSVYLHDTPAKNAFNYNKRDVSHGCVRLEKPLDLARALFGDGEKYNLIEKYMGEDNAKTVDIALPKKVPVYITYVTCWADDAGALQFRPDVYGLDIVLYGNLQKRMLI</sequence>
<dbReference type="Pfam" id="PF20142">
    <property type="entry name" value="Scaffold"/>
    <property type="match status" value="1"/>
</dbReference>
<feature type="active site" description="Nucleophile" evidence="7">
    <location>
        <position position="448"/>
    </location>
</feature>
<keyword evidence="10" id="KW-1185">Reference proteome</keyword>
<gene>
    <name evidence="9" type="ORF">C8P68_10797</name>
</gene>
<dbReference type="GO" id="GO:0008360">
    <property type="term" value="P:regulation of cell shape"/>
    <property type="evidence" value="ECO:0007669"/>
    <property type="project" value="UniProtKB-UniRule"/>
</dbReference>
<dbReference type="InterPro" id="IPR038063">
    <property type="entry name" value="Transpep_catalytic_dom"/>
</dbReference>
<keyword evidence="3" id="KW-0808">Transferase</keyword>
<dbReference type="Proteomes" id="UP000244168">
    <property type="component" value="Unassembled WGS sequence"/>
</dbReference>
<evidence type="ECO:0000256" key="1">
    <source>
        <dbReference type="ARBA" id="ARBA00004752"/>
    </source>
</evidence>
<dbReference type="RefSeq" id="WP_245917092.1">
    <property type="nucleotide sequence ID" value="NZ_CP160205.1"/>
</dbReference>
<proteinExistence type="inferred from homology"/>